<reference evidence="3" key="1">
    <citation type="submission" date="2015-11" db="EMBL/GenBank/DDBJ databases">
        <authorList>
            <person name="Kumar R."/>
            <person name="Singh D."/>
            <person name="Swarnkar M.K."/>
            <person name="Singh A.K."/>
            <person name="Kumar S."/>
        </authorList>
    </citation>
    <scope>NUCLEOTIDE SEQUENCE [LARGE SCALE GENOMIC DNA]</scope>
    <source>
        <strain evidence="3">ERGS4:06</strain>
    </source>
</reference>
<evidence type="ECO:0000313" key="2">
    <source>
        <dbReference type="EMBL" id="ALO65381.1"/>
    </source>
</evidence>
<organism evidence="2 3">
    <name type="scientific">Arthrobacter alpinus</name>
    <dbReference type="NCBI Taxonomy" id="656366"/>
    <lineage>
        <taxon>Bacteria</taxon>
        <taxon>Bacillati</taxon>
        <taxon>Actinomycetota</taxon>
        <taxon>Actinomycetes</taxon>
        <taxon>Micrococcales</taxon>
        <taxon>Micrococcaceae</taxon>
        <taxon>Arthrobacter</taxon>
    </lineage>
</organism>
<dbReference type="OrthoDB" id="4948021at2"/>
<dbReference type="Proteomes" id="UP000059574">
    <property type="component" value="Chromosome"/>
</dbReference>
<evidence type="ECO:0000256" key="1">
    <source>
        <dbReference type="SAM" id="MobiDB-lite"/>
    </source>
</evidence>
<sequence>MGGAVVLLLVLTLGAWLLFAPTAALHQGPVRRRARTLHTKSNGRVETESESLPRLVRQMSSLLAAGRTGPEVWGILAHVLASEPRTASVGLRARVGATGAAEEMGQTSTVALLLAVQRASVLGLSSAQAIRTACSSDQPSPQGRRRVPILSAGQQDMWLEIAACLEVCESSGAPVAAVLNRLALTMESDFDAVALRETALAGPRATVRLLGWLPFIGLGLGIAMGVDPLSVLFGSPVGWAVLCAGLLFTVAGRMWSAALISHAAHPAGGRASRNPGAQRRWPLTTAKTRR</sequence>
<reference evidence="2 3" key="2">
    <citation type="journal article" date="2016" name="J. Biotechnol.">
        <title>Complete genome sequence of Arthrobacter alpinus ERGS4:06, a yellow pigmented bacterium tolerant to cold and radiations isolated from Sikkim Himalaya.</title>
        <authorList>
            <person name="Kumar R."/>
            <person name="Singh D."/>
            <person name="Swarnkar M.K."/>
            <person name="Singh A.K."/>
            <person name="Kumar S."/>
        </authorList>
    </citation>
    <scope>NUCLEOTIDE SEQUENCE [LARGE SCALE GENOMIC DNA]</scope>
    <source>
        <strain evidence="2 3">ERGS4:06</strain>
    </source>
</reference>
<evidence type="ECO:0000313" key="3">
    <source>
        <dbReference type="Proteomes" id="UP000059574"/>
    </source>
</evidence>
<accession>A0A0S2LV93</accession>
<proteinExistence type="predicted"/>
<dbReference type="EMBL" id="CP013200">
    <property type="protein sequence ID" value="ALO65381.1"/>
    <property type="molecule type" value="Genomic_DNA"/>
</dbReference>
<dbReference type="RefSeq" id="WP_062285766.1">
    <property type="nucleotide sequence ID" value="NZ_CP013200.1"/>
</dbReference>
<feature type="region of interest" description="Disordered" evidence="1">
    <location>
        <begin position="266"/>
        <end position="290"/>
    </location>
</feature>
<protein>
    <recommendedName>
        <fullName evidence="4">Tight adherence protein B</fullName>
    </recommendedName>
</protein>
<dbReference type="AlphaFoldDB" id="A0A0S2LV93"/>
<evidence type="ECO:0008006" key="4">
    <source>
        <dbReference type="Google" id="ProtNLM"/>
    </source>
</evidence>
<gene>
    <name evidence="2" type="ORF">AS189_01325</name>
</gene>
<name>A0A0S2LV93_9MICC</name>